<dbReference type="InterPro" id="IPR010093">
    <property type="entry name" value="SinI_DNA-bd"/>
</dbReference>
<dbReference type="GO" id="GO:0003677">
    <property type="term" value="F:DNA binding"/>
    <property type="evidence" value="ECO:0007669"/>
    <property type="project" value="InterPro"/>
</dbReference>
<proteinExistence type="predicted"/>
<organism evidence="2 3">
    <name type="scientific">Clostridium butyricum</name>
    <dbReference type="NCBI Taxonomy" id="1492"/>
    <lineage>
        <taxon>Bacteria</taxon>
        <taxon>Bacillati</taxon>
        <taxon>Bacillota</taxon>
        <taxon>Clostridia</taxon>
        <taxon>Eubacteriales</taxon>
        <taxon>Clostridiaceae</taxon>
        <taxon>Clostridium</taxon>
    </lineage>
</organism>
<dbReference type="Pfam" id="PF12728">
    <property type="entry name" value="HTH_17"/>
    <property type="match status" value="1"/>
</dbReference>
<dbReference type="InterPro" id="IPR041657">
    <property type="entry name" value="HTH_17"/>
</dbReference>
<reference evidence="2 3" key="1">
    <citation type="submission" date="2016-01" db="EMBL/GenBank/DDBJ databases">
        <title>Characterization of the Clostridium difficile lineages that are prevalent in Hong Kong and China.</title>
        <authorList>
            <person name="Kwok J.S.-L."/>
            <person name="Lam W.-Y."/>
            <person name="Ip M."/>
            <person name="Chan T.-F."/>
            <person name="Hawkey P.M."/>
            <person name="Tsui S.K.-W."/>
        </authorList>
    </citation>
    <scope>NUCLEOTIDE SEQUENCE [LARGE SCALE GENOMIC DNA]</scope>
    <source>
        <strain evidence="2 3">300064</strain>
    </source>
</reference>
<accession>A0A2S7FB66</accession>
<dbReference type="EMBL" id="LRDH01000102">
    <property type="protein sequence ID" value="PPV15144.1"/>
    <property type="molecule type" value="Genomic_DNA"/>
</dbReference>
<dbReference type="RefSeq" id="WP_003411755.1">
    <property type="nucleotide sequence ID" value="NZ_SWXL01000028.1"/>
</dbReference>
<gene>
    <name evidence="2" type="ORF">AWN73_12485</name>
</gene>
<evidence type="ECO:0000313" key="3">
    <source>
        <dbReference type="Proteomes" id="UP000238081"/>
    </source>
</evidence>
<comment type="caution">
    <text evidence="2">The sequence shown here is derived from an EMBL/GenBank/DDBJ whole genome shotgun (WGS) entry which is preliminary data.</text>
</comment>
<protein>
    <submittedName>
        <fullName evidence="2">Transcriptional regulator</fullName>
    </submittedName>
</protein>
<dbReference type="Proteomes" id="UP000238081">
    <property type="component" value="Unassembled WGS sequence"/>
</dbReference>
<name>A0A2S7FB66_CLOBU</name>
<evidence type="ECO:0000259" key="1">
    <source>
        <dbReference type="Pfam" id="PF12728"/>
    </source>
</evidence>
<dbReference type="AlphaFoldDB" id="A0A2S7FB66"/>
<evidence type="ECO:0000313" key="2">
    <source>
        <dbReference type="EMBL" id="PPV15144.1"/>
    </source>
</evidence>
<sequence length="63" mass="7262">MNQNLENVLLTVNEVAKTLKTNSNTVYELINRGELKGLKLGRIKVPYFEVDRFLRDNLGKEVI</sequence>
<dbReference type="NCBIfam" id="TIGR01764">
    <property type="entry name" value="excise"/>
    <property type="match status" value="1"/>
</dbReference>
<feature type="domain" description="Helix-turn-helix" evidence="1">
    <location>
        <begin position="9"/>
        <end position="57"/>
    </location>
</feature>